<feature type="non-terminal residue" evidence="1">
    <location>
        <position position="1"/>
    </location>
</feature>
<evidence type="ECO:0000313" key="1">
    <source>
        <dbReference type="EMBL" id="MDO6425134.1"/>
    </source>
</evidence>
<name>A0AAW7XFL0_9GAMM</name>
<organism evidence="1 2">
    <name type="scientific">Saccharophagus degradans</name>
    <dbReference type="NCBI Taxonomy" id="86304"/>
    <lineage>
        <taxon>Bacteria</taxon>
        <taxon>Pseudomonadati</taxon>
        <taxon>Pseudomonadota</taxon>
        <taxon>Gammaproteobacteria</taxon>
        <taxon>Cellvibrionales</taxon>
        <taxon>Cellvibrionaceae</taxon>
        <taxon>Saccharophagus</taxon>
    </lineage>
</organism>
<dbReference type="AlphaFoldDB" id="A0AAW7XFL0"/>
<comment type="caution">
    <text evidence="1">The sequence shown here is derived from an EMBL/GenBank/DDBJ whole genome shotgun (WGS) entry which is preliminary data.</text>
</comment>
<protein>
    <submittedName>
        <fullName evidence="1">Uncharacterized protein</fullName>
    </submittedName>
</protein>
<proteinExistence type="predicted"/>
<reference evidence="1" key="1">
    <citation type="submission" date="2023-07" db="EMBL/GenBank/DDBJ databases">
        <title>Genome content predicts the carbon catabolic preferences of heterotrophic bacteria.</title>
        <authorList>
            <person name="Gralka M."/>
        </authorList>
    </citation>
    <scope>NUCLEOTIDE SEQUENCE</scope>
    <source>
        <strain evidence="1">I3M17_2</strain>
    </source>
</reference>
<dbReference type="RefSeq" id="WP_303494541.1">
    <property type="nucleotide sequence ID" value="NZ_JAUOPB010000303.1"/>
</dbReference>
<sequence length="59" mass="6590">AYSLSMRQSVHVTEAFGNGVFWMILRFICATCVLKKLSAIPWDFFSPVTAGILSFSMNV</sequence>
<accession>A0AAW7XFL0</accession>
<dbReference type="Proteomes" id="UP001169760">
    <property type="component" value="Unassembled WGS sequence"/>
</dbReference>
<evidence type="ECO:0000313" key="2">
    <source>
        <dbReference type="Proteomes" id="UP001169760"/>
    </source>
</evidence>
<dbReference type="EMBL" id="JAUOPB010000303">
    <property type="protein sequence ID" value="MDO6425134.1"/>
    <property type="molecule type" value="Genomic_DNA"/>
</dbReference>
<gene>
    <name evidence="1" type="ORF">Q4521_21830</name>
</gene>